<proteinExistence type="predicted"/>
<sequence length="222" mass="24796">LEEAVLTVRGVLTKKDLPPDLTTASMNKAKAQWARQHVSLIAYDSPSIQKTVDTIRALGYKMHVGLPDAKVAQPNINSRQRLGVELELNCRYYTTGRSTLESHKTEFAEFVDPQGVLASFVTDSVSHCQDNQVAYMDFKCGKYSRYELKDPSAFQVGDIVEVGFAMVAWRNSKANEDLSYVTTMVLRSVTLLDDTYTKVSCALRKQAGSYRVSLSASFFEQT</sequence>
<accession>A0AAV9Z8C1</accession>
<organism evidence="1 2">
    <name type="scientific">Favolaschia claudopus</name>
    <dbReference type="NCBI Taxonomy" id="2862362"/>
    <lineage>
        <taxon>Eukaryota</taxon>
        <taxon>Fungi</taxon>
        <taxon>Dikarya</taxon>
        <taxon>Basidiomycota</taxon>
        <taxon>Agaricomycotina</taxon>
        <taxon>Agaricomycetes</taxon>
        <taxon>Agaricomycetidae</taxon>
        <taxon>Agaricales</taxon>
        <taxon>Marasmiineae</taxon>
        <taxon>Mycenaceae</taxon>
        <taxon>Favolaschia</taxon>
    </lineage>
</organism>
<evidence type="ECO:0000313" key="1">
    <source>
        <dbReference type="EMBL" id="KAK6974305.1"/>
    </source>
</evidence>
<feature type="non-terminal residue" evidence="1">
    <location>
        <position position="1"/>
    </location>
</feature>
<dbReference type="Proteomes" id="UP001362999">
    <property type="component" value="Unassembled WGS sequence"/>
</dbReference>
<protein>
    <submittedName>
        <fullName evidence="1">Uncharacterized protein</fullName>
    </submittedName>
</protein>
<comment type="caution">
    <text evidence="1">The sequence shown here is derived from an EMBL/GenBank/DDBJ whole genome shotgun (WGS) entry which is preliminary data.</text>
</comment>
<gene>
    <name evidence="1" type="ORF">R3P38DRAFT_2584384</name>
</gene>
<keyword evidence="2" id="KW-1185">Reference proteome</keyword>
<dbReference type="EMBL" id="JAWWNJ010000185">
    <property type="protein sequence ID" value="KAK6974305.1"/>
    <property type="molecule type" value="Genomic_DNA"/>
</dbReference>
<reference evidence="1 2" key="1">
    <citation type="journal article" date="2024" name="J Genomics">
        <title>Draft genome sequencing and assembly of Favolaschia claudopus CIRM-BRFM 2984 isolated from oak limbs.</title>
        <authorList>
            <person name="Navarro D."/>
            <person name="Drula E."/>
            <person name="Chaduli D."/>
            <person name="Cazenave R."/>
            <person name="Ahrendt S."/>
            <person name="Wang J."/>
            <person name="Lipzen A."/>
            <person name="Daum C."/>
            <person name="Barry K."/>
            <person name="Grigoriev I.V."/>
            <person name="Favel A."/>
            <person name="Rosso M.N."/>
            <person name="Martin F."/>
        </authorList>
    </citation>
    <scope>NUCLEOTIDE SEQUENCE [LARGE SCALE GENOMIC DNA]</scope>
    <source>
        <strain evidence="1 2">CIRM-BRFM 2984</strain>
    </source>
</reference>
<evidence type="ECO:0000313" key="2">
    <source>
        <dbReference type="Proteomes" id="UP001362999"/>
    </source>
</evidence>
<dbReference type="AlphaFoldDB" id="A0AAV9Z8C1"/>
<name>A0AAV9Z8C1_9AGAR</name>